<dbReference type="GO" id="GO:0006006">
    <property type="term" value="P:glucose metabolic process"/>
    <property type="evidence" value="ECO:0007669"/>
    <property type="project" value="TreeGrafter"/>
</dbReference>
<dbReference type="OrthoDB" id="9779408at2"/>
<evidence type="ECO:0000256" key="5">
    <source>
        <dbReference type="ARBA" id="ARBA00023277"/>
    </source>
</evidence>
<dbReference type="RefSeq" id="WP_057770984.1">
    <property type="nucleotide sequence ID" value="NZ_JQAT01000007.1"/>
</dbReference>
<evidence type="ECO:0000313" key="10">
    <source>
        <dbReference type="EMBL" id="KRN27573.1"/>
    </source>
</evidence>
<name>A0A0R2FMI8_9LACO</name>
<dbReference type="InterPro" id="IPR047215">
    <property type="entry name" value="Galactose_mutarotase-like"/>
</dbReference>
<evidence type="ECO:0000256" key="7">
    <source>
        <dbReference type="PIRSR" id="PIRSR005096-1"/>
    </source>
</evidence>
<dbReference type="PATRIC" id="fig|81857.3.peg.2070"/>
<dbReference type="PROSITE" id="PS00545">
    <property type="entry name" value="ALDOSE_1_EPIMERASE"/>
    <property type="match status" value="1"/>
</dbReference>
<evidence type="ECO:0000256" key="3">
    <source>
        <dbReference type="ARBA" id="ARBA00006206"/>
    </source>
</evidence>
<evidence type="ECO:0000313" key="11">
    <source>
        <dbReference type="EMBL" id="KRN30154.1"/>
    </source>
</evidence>
<keyword evidence="5 6" id="KW-0119">Carbohydrate metabolism</keyword>
<evidence type="ECO:0000256" key="8">
    <source>
        <dbReference type="PIRSR" id="PIRSR005096-2"/>
    </source>
</evidence>
<accession>A0A0R2FMI8</accession>
<dbReference type="EMBL" id="JQAZ01000008">
    <property type="protein sequence ID" value="KRN30154.1"/>
    <property type="molecule type" value="Genomic_DNA"/>
</dbReference>
<dbReference type="GO" id="GO:0050558">
    <property type="term" value="F:maltose epimerase activity"/>
    <property type="evidence" value="ECO:0007669"/>
    <property type="project" value="UniProtKB-EC"/>
</dbReference>
<evidence type="ECO:0000256" key="2">
    <source>
        <dbReference type="ARBA" id="ARBA00005028"/>
    </source>
</evidence>
<dbReference type="CDD" id="cd09019">
    <property type="entry name" value="galactose_mutarotase_like"/>
    <property type="match status" value="1"/>
</dbReference>
<dbReference type="InterPro" id="IPR015443">
    <property type="entry name" value="Aldose_1-epimerase"/>
</dbReference>
<evidence type="ECO:0000313" key="12">
    <source>
        <dbReference type="Proteomes" id="UP000051645"/>
    </source>
</evidence>
<dbReference type="PANTHER" id="PTHR10091">
    <property type="entry name" value="ALDOSE-1-EPIMERASE"/>
    <property type="match status" value="1"/>
</dbReference>
<dbReference type="Proteomes" id="UP000051751">
    <property type="component" value="Unassembled WGS sequence"/>
</dbReference>
<dbReference type="InterPro" id="IPR014718">
    <property type="entry name" value="GH-type_carb-bd"/>
</dbReference>
<protein>
    <recommendedName>
        <fullName evidence="6">Maltose epimerase</fullName>
        <ecNumber evidence="6">5.1.3.21</ecNumber>
    </recommendedName>
</protein>
<comment type="caution">
    <text evidence="10">The sequence shown here is derived from an EMBL/GenBank/DDBJ whole genome shotgun (WGS) entry which is preliminary data.</text>
</comment>
<comment type="catalytic activity">
    <reaction evidence="6">
        <text>alpha-maltose = beta-maltose</text>
        <dbReference type="Rhea" id="RHEA:21228"/>
        <dbReference type="ChEBI" id="CHEBI:18147"/>
        <dbReference type="ChEBI" id="CHEBI:18167"/>
        <dbReference type="EC" id="5.1.3.21"/>
    </reaction>
</comment>
<dbReference type="EC" id="5.1.3.21" evidence="6"/>
<dbReference type="Proteomes" id="UP000051645">
    <property type="component" value="Unassembled WGS sequence"/>
</dbReference>
<dbReference type="Gene3D" id="2.70.98.10">
    <property type="match status" value="1"/>
</dbReference>
<dbReference type="SUPFAM" id="SSF74650">
    <property type="entry name" value="Galactose mutarotase-like"/>
    <property type="match status" value="1"/>
</dbReference>
<dbReference type="STRING" id="81857.IV38_GL002028"/>
<sequence>MTAVKLFGKMNGTPIYRYTVENKNGVQLSCLSYGAAWQSLKVPVNGHLQELILSSPQIDDYVGTYHGKSVGRVAGRIGQGQYMQAGQEVSLPTNEGSTTLHGGPHGFSTLNWHGEIKNNQIIFNRHISESEDGFPGDIDVTIIFTLDDQNNVTITYTASANAETLFNPTNHVYFNLNASDTDIGNHHLTVPSSQRFKLTSKKIPTGELLDVAASYFDFRKPQLLKEMFKKAQSTPENGLDDIYYLNAHREQNLAATLSQGNIKVDVFSNRNALVVFTANDFDESLHFIGKQARPHIGIAMEAQTAPRAIVDPKFGDIRLHSGQTRQEKTRYHFTF</sequence>
<dbReference type="InterPro" id="IPR011013">
    <property type="entry name" value="Gal_mutarotase_sf_dom"/>
</dbReference>
<gene>
    <name evidence="10" type="ORF">IV38_GL002028</name>
    <name evidence="11" type="ORF">IV40_GL002000</name>
</gene>
<evidence type="ECO:0000256" key="4">
    <source>
        <dbReference type="ARBA" id="ARBA00023235"/>
    </source>
</evidence>
<evidence type="ECO:0000256" key="6">
    <source>
        <dbReference type="PIRNR" id="PIRNR005096"/>
    </source>
</evidence>
<comment type="similarity">
    <text evidence="3 6">Belongs to the aldose epimerase family.</text>
</comment>
<reference evidence="12 13" key="1">
    <citation type="journal article" date="2015" name="Genome Announc.">
        <title>Expanding the biotechnology potential of lactobacilli through comparative genomics of 213 strains and associated genera.</title>
        <authorList>
            <person name="Sun Z."/>
            <person name="Harris H.M."/>
            <person name="McCann A."/>
            <person name="Guo C."/>
            <person name="Argimon S."/>
            <person name="Zhang W."/>
            <person name="Yang X."/>
            <person name="Jeffery I.B."/>
            <person name="Cooney J.C."/>
            <person name="Kagawa T.F."/>
            <person name="Liu W."/>
            <person name="Song Y."/>
            <person name="Salvetti E."/>
            <person name="Wrobel A."/>
            <person name="Rasinkangas P."/>
            <person name="Parkhill J."/>
            <person name="Rea M.C."/>
            <person name="O'Sullivan O."/>
            <person name="Ritari J."/>
            <person name="Douillard F.P."/>
            <person name="Paul Ross R."/>
            <person name="Yang R."/>
            <person name="Briner A.E."/>
            <person name="Felis G.E."/>
            <person name="de Vos W.M."/>
            <person name="Barrangou R."/>
            <person name="Klaenhammer T.R."/>
            <person name="Caufield P.W."/>
            <person name="Cui Y."/>
            <person name="Zhang H."/>
            <person name="O'Toole P.W."/>
        </authorList>
    </citation>
    <scope>NUCLEOTIDE SEQUENCE [LARGE SCALE GENOMIC DNA]</scope>
    <source>
        <strain evidence="10 13">ATCC BAA-66</strain>
        <strain evidence="11 12">DSM 13344</strain>
    </source>
</reference>
<comment type="catalytic activity">
    <reaction evidence="1">
        <text>alpha-D-glucose = beta-D-glucose</text>
        <dbReference type="Rhea" id="RHEA:10264"/>
        <dbReference type="ChEBI" id="CHEBI:15903"/>
        <dbReference type="ChEBI" id="CHEBI:17925"/>
        <dbReference type="EC" id="5.1.3.3"/>
    </reaction>
</comment>
<feature type="binding site" evidence="9">
    <location>
        <begin position="171"/>
        <end position="173"/>
    </location>
    <ligand>
        <name>beta-D-galactose</name>
        <dbReference type="ChEBI" id="CHEBI:27667"/>
    </ligand>
</feature>
<evidence type="ECO:0000256" key="1">
    <source>
        <dbReference type="ARBA" id="ARBA00001614"/>
    </source>
</evidence>
<comment type="function">
    <text evidence="6">Catalyzes the interconversion of alpha and beta anomers of maltose.</text>
</comment>
<feature type="active site" description="Proton donor" evidence="7">
    <location>
        <position position="171"/>
    </location>
</feature>
<keyword evidence="12" id="KW-1185">Reference proteome</keyword>
<comment type="pathway">
    <text evidence="2 6">Carbohydrate metabolism; hexose metabolism.</text>
</comment>
<dbReference type="Pfam" id="PF01263">
    <property type="entry name" value="Aldose_epim"/>
    <property type="match status" value="1"/>
</dbReference>
<organism evidence="10 13">
    <name type="scientific">Lactobacillus selangorensis</name>
    <dbReference type="NCBI Taxonomy" id="81857"/>
    <lineage>
        <taxon>Bacteria</taxon>
        <taxon>Bacillati</taxon>
        <taxon>Bacillota</taxon>
        <taxon>Bacilli</taxon>
        <taxon>Lactobacillales</taxon>
        <taxon>Lactobacillaceae</taxon>
        <taxon>Lactobacillus</taxon>
    </lineage>
</organism>
<dbReference type="PIRSF" id="PIRSF005096">
    <property type="entry name" value="GALM"/>
    <property type="match status" value="1"/>
</dbReference>
<dbReference type="GO" id="GO:0005737">
    <property type="term" value="C:cytoplasm"/>
    <property type="evidence" value="ECO:0007669"/>
    <property type="project" value="TreeGrafter"/>
</dbReference>
<dbReference type="GO" id="GO:0033499">
    <property type="term" value="P:galactose catabolic process via UDP-galactose, Leloir pathway"/>
    <property type="evidence" value="ECO:0007669"/>
    <property type="project" value="TreeGrafter"/>
</dbReference>
<keyword evidence="4 6" id="KW-0413">Isomerase</keyword>
<dbReference type="InterPro" id="IPR008183">
    <property type="entry name" value="Aldose_1/G6P_1-epimerase"/>
</dbReference>
<evidence type="ECO:0000256" key="9">
    <source>
        <dbReference type="PIRSR" id="PIRSR005096-3"/>
    </source>
</evidence>
<feature type="binding site" evidence="8">
    <location>
        <position position="240"/>
    </location>
    <ligand>
        <name>beta-D-galactose</name>
        <dbReference type="ChEBI" id="CHEBI:27667"/>
    </ligand>
</feature>
<dbReference type="PANTHER" id="PTHR10091:SF0">
    <property type="entry name" value="GALACTOSE MUTAROTASE"/>
    <property type="match status" value="1"/>
</dbReference>
<dbReference type="InterPro" id="IPR018052">
    <property type="entry name" value="Ald1_epimerase_CS"/>
</dbReference>
<evidence type="ECO:0000313" key="13">
    <source>
        <dbReference type="Proteomes" id="UP000051751"/>
    </source>
</evidence>
<feature type="active site" description="Proton acceptor" evidence="7">
    <location>
        <position position="301"/>
    </location>
</feature>
<dbReference type="GO" id="GO:0030246">
    <property type="term" value="F:carbohydrate binding"/>
    <property type="evidence" value="ECO:0007669"/>
    <property type="project" value="InterPro"/>
</dbReference>
<proteinExistence type="inferred from homology"/>
<dbReference type="AlphaFoldDB" id="A0A0R2FMI8"/>
<dbReference type="UniPathway" id="UPA00242"/>
<dbReference type="EMBL" id="JQAT01000007">
    <property type="protein sequence ID" value="KRN27573.1"/>
    <property type="molecule type" value="Genomic_DNA"/>
</dbReference>
<dbReference type="GO" id="GO:0004034">
    <property type="term" value="F:aldose 1-epimerase activity"/>
    <property type="evidence" value="ECO:0007669"/>
    <property type="project" value="UniProtKB-EC"/>
</dbReference>